<proteinExistence type="predicted"/>
<dbReference type="InterPro" id="IPR005162">
    <property type="entry name" value="Retrotrans_gag_dom"/>
</dbReference>
<organism evidence="4 5">
    <name type="scientific">Cajanus cajan</name>
    <name type="common">Pigeon pea</name>
    <name type="synonym">Cajanus indicus</name>
    <dbReference type="NCBI Taxonomy" id="3821"/>
    <lineage>
        <taxon>Eukaryota</taxon>
        <taxon>Viridiplantae</taxon>
        <taxon>Streptophyta</taxon>
        <taxon>Embryophyta</taxon>
        <taxon>Tracheophyta</taxon>
        <taxon>Spermatophyta</taxon>
        <taxon>Magnoliopsida</taxon>
        <taxon>eudicotyledons</taxon>
        <taxon>Gunneridae</taxon>
        <taxon>Pentapetalae</taxon>
        <taxon>rosids</taxon>
        <taxon>fabids</taxon>
        <taxon>Fabales</taxon>
        <taxon>Fabaceae</taxon>
        <taxon>Papilionoideae</taxon>
        <taxon>50 kb inversion clade</taxon>
        <taxon>NPAAA clade</taxon>
        <taxon>indigoferoid/millettioid clade</taxon>
        <taxon>Phaseoleae</taxon>
        <taxon>Cajanus</taxon>
    </lineage>
</organism>
<evidence type="ECO:0000259" key="3">
    <source>
        <dbReference type="PROSITE" id="PS50158"/>
    </source>
</evidence>
<dbReference type="PANTHER" id="PTHR15503:SF45">
    <property type="entry name" value="RNA-DIRECTED DNA POLYMERASE HOMOLOG"/>
    <property type="match status" value="1"/>
</dbReference>
<dbReference type="InterPro" id="IPR036875">
    <property type="entry name" value="Znf_CCHC_sf"/>
</dbReference>
<keyword evidence="5" id="KW-1185">Reference proteome</keyword>
<gene>
    <name evidence="4" type="ORF">KK1_040888</name>
</gene>
<reference evidence="4" key="1">
    <citation type="journal article" date="2012" name="Nat. Biotechnol.">
        <title>Draft genome sequence of pigeonpea (Cajanus cajan), an orphan legume crop of resource-poor farmers.</title>
        <authorList>
            <person name="Varshney R.K."/>
            <person name="Chen W."/>
            <person name="Li Y."/>
            <person name="Bharti A.K."/>
            <person name="Saxena R.K."/>
            <person name="Schlueter J.A."/>
            <person name="Donoghue M.T."/>
            <person name="Azam S."/>
            <person name="Fan G."/>
            <person name="Whaley A.M."/>
            <person name="Farmer A.D."/>
            <person name="Sheridan J."/>
            <person name="Iwata A."/>
            <person name="Tuteja R."/>
            <person name="Penmetsa R.V."/>
            <person name="Wu W."/>
            <person name="Upadhyaya H.D."/>
            <person name="Yang S.P."/>
            <person name="Shah T."/>
            <person name="Saxena K.B."/>
            <person name="Michael T."/>
            <person name="McCombie W.R."/>
            <person name="Yang B."/>
            <person name="Zhang G."/>
            <person name="Yang H."/>
            <person name="Wang J."/>
            <person name="Spillane C."/>
            <person name="Cook D.R."/>
            <person name="May G.D."/>
            <person name="Xu X."/>
            <person name="Jackson S.A."/>
        </authorList>
    </citation>
    <scope>NUCLEOTIDE SEQUENCE [LARGE SCALE GENOMIC DNA]</scope>
</reference>
<keyword evidence="1" id="KW-0863">Zinc-finger</keyword>
<dbReference type="Pfam" id="PF00098">
    <property type="entry name" value="zf-CCHC"/>
    <property type="match status" value="1"/>
</dbReference>
<dbReference type="Gene3D" id="2.40.70.10">
    <property type="entry name" value="Acid Proteases"/>
    <property type="match status" value="1"/>
</dbReference>
<feature type="domain" description="CCHC-type" evidence="3">
    <location>
        <begin position="231"/>
        <end position="246"/>
    </location>
</feature>
<protein>
    <recommendedName>
        <fullName evidence="3">CCHC-type domain-containing protein</fullName>
    </recommendedName>
</protein>
<evidence type="ECO:0000313" key="5">
    <source>
        <dbReference type="Proteomes" id="UP000075243"/>
    </source>
</evidence>
<dbReference type="Proteomes" id="UP000075243">
    <property type="component" value="Unassembled WGS sequence"/>
</dbReference>
<dbReference type="PANTHER" id="PTHR15503">
    <property type="entry name" value="LDOC1 RELATED"/>
    <property type="match status" value="1"/>
</dbReference>
<evidence type="ECO:0000256" key="2">
    <source>
        <dbReference type="SAM" id="MobiDB-lite"/>
    </source>
</evidence>
<dbReference type="GO" id="GO:0008270">
    <property type="term" value="F:zinc ion binding"/>
    <property type="evidence" value="ECO:0007669"/>
    <property type="project" value="UniProtKB-KW"/>
</dbReference>
<dbReference type="GO" id="GO:0003676">
    <property type="term" value="F:nucleic acid binding"/>
    <property type="evidence" value="ECO:0007669"/>
    <property type="project" value="InterPro"/>
</dbReference>
<keyword evidence="1" id="KW-0862">Zinc</keyword>
<dbReference type="PROSITE" id="PS50158">
    <property type="entry name" value="ZF_CCHC"/>
    <property type="match status" value="1"/>
</dbReference>
<sequence length="438" mass="49749">MDWLERFQRNNPPSFRGGYNPDGATDWIFEIEKIFQAMGCPLIQKVTLATFMLFGEAGIWWQSAWQRIIATGTQVSWDNFKWLFLEKYFPRDIRHKKQVEFLELKQGKDSVAEYMTKFEDLVRFCPMYDGVGNEEDKCVKFVSGLRLEIKQVFNYQGLNHYHELVNKCRIYDEDNRARMTHYKSGGPMRNNKFGLTSKNKPYTKTTGDSSSNGNNQSHRAVDCRMQRIMTCFKCKAKGHKASECPQNRKETTEIGGNANKPRTTGRVFALSGAEATQFEDLIEGMCFINGTPLTVLYDSGATHFFISHACVSKLKLHVSSLSFELIVETPTNGSVITSDVCPKCPLTIEGRDFMVDLICLPLSQLDVILGMDWLSSNHVLSNCACKSIVFGERVEKVSKDYLTANQVKVSVQADAQVYMLLASLNYEKNVLVNELPVV</sequence>
<dbReference type="SMART" id="SM00343">
    <property type="entry name" value="ZnF_C2HC"/>
    <property type="match status" value="1"/>
</dbReference>
<evidence type="ECO:0000256" key="1">
    <source>
        <dbReference type="PROSITE-ProRule" id="PRU00047"/>
    </source>
</evidence>
<dbReference type="SUPFAM" id="SSF50630">
    <property type="entry name" value="Acid proteases"/>
    <property type="match status" value="1"/>
</dbReference>
<keyword evidence="1" id="KW-0479">Metal-binding</keyword>
<accession>A0A151R5S4</accession>
<dbReference type="Gene3D" id="4.10.60.10">
    <property type="entry name" value="Zinc finger, CCHC-type"/>
    <property type="match status" value="1"/>
</dbReference>
<dbReference type="EMBL" id="KQ484057">
    <property type="protein sequence ID" value="KYP37887.1"/>
    <property type="molecule type" value="Genomic_DNA"/>
</dbReference>
<dbReference type="Pfam" id="PF03732">
    <property type="entry name" value="Retrotrans_gag"/>
    <property type="match status" value="1"/>
</dbReference>
<dbReference type="InterPro" id="IPR021109">
    <property type="entry name" value="Peptidase_aspartic_dom_sf"/>
</dbReference>
<evidence type="ECO:0000313" key="4">
    <source>
        <dbReference type="EMBL" id="KYP37887.1"/>
    </source>
</evidence>
<feature type="region of interest" description="Disordered" evidence="2">
    <location>
        <begin position="181"/>
        <end position="218"/>
    </location>
</feature>
<dbReference type="CDD" id="cd00303">
    <property type="entry name" value="retropepsin_like"/>
    <property type="match status" value="1"/>
</dbReference>
<dbReference type="Pfam" id="PF08284">
    <property type="entry name" value="RVP_2"/>
    <property type="match status" value="1"/>
</dbReference>
<dbReference type="InterPro" id="IPR001878">
    <property type="entry name" value="Znf_CCHC"/>
</dbReference>
<dbReference type="Gramene" id="C.cajan_38708.t">
    <property type="protein sequence ID" value="C.cajan_38708.t"/>
    <property type="gene ID" value="C.cajan_38708"/>
</dbReference>
<dbReference type="SUPFAM" id="SSF57756">
    <property type="entry name" value="Retrovirus zinc finger-like domains"/>
    <property type="match status" value="1"/>
</dbReference>
<dbReference type="OMA" id="NCACKSI"/>
<dbReference type="AlphaFoldDB" id="A0A151R5S4"/>
<feature type="compositionally biased region" description="Polar residues" evidence="2">
    <location>
        <begin position="193"/>
        <end position="218"/>
    </location>
</feature>
<dbReference type="InterPro" id="IPR032567">
    <property type="entry name" value="RTL1-rel"/>
</dbReference>
<name>A0A151R5S4_CAJCA</name>